<dbReference type="RefSeq" id="WP_073099991.1">
    <property type="nucleotide sequence ID" value="NZ_QOVL01000012.1"/>
</dbReference>
<name>A0A4Q0PJY5_9FLAO</name>
<sequence>MNLVYEGENQLICSAVRRTTEVLNSTFFQNHLMSNLSEEESEHIKTLLNTIHQTNYNVYIKTYWNPFKRQSITYDINTQSLNINIASLKKSRRIISKQLVKNYSLLQLNKIYGGQENGNLNKVLALRMSSLANYYA</sequence>
<accession>A0A4Q0PJY5</accession>
<dbReference type="EMBL" id="QOVL01000012">
    <property type="protein sequence ID" value="RXG28260.1"/>
    <property type="molecule type" value="Genomic_DNA"/>
</dbReference>
<gene>
    <name evidence="1" type="ORF">DSL99_2517</name>
</gene>
<protein>
    <submittedName>
        <fullName evidence="1">Uncharacterized protein</fullName>
    </submittedName>
</protein>
<dbReference type="AlphaFoldDB" id="A0A4Q0PJY5"/>
<evidence type="ECO:0000313" key="1">
    <source>
        <dbReference type="EMBL" id="RXG28260.1"/>
    </source>
</evidence>
<comment type="caution">
    <text evidence="1">The sequence shown here is derived from an EMBL/GenBank/DDBJ whole genome shotgun (WGS) entry which is preliminary data.</text>
</comment>
<organism evidence="1 2">
    <name type="scientific">Leeuwenhoekiella marinoflava</name>
    <dbReference type="NCBI Taxonomy" id="988"/>
    <lineage>
        <taxon>Bacteria</taxon>
        <taxon>Pseudomonadati</taxon>
        <taxon>Bacteroidota</taxon>
        <taxon>Flavobacteriia</taxon>
        <taxon>Flavobacteriales</taxon>
        <taxon>Flavobacteriaceae</taxon>
        <taxon>Leeuwenhoekiella</taxon>
    </lineage>
</organism>
<reference evidence="1 2" key="1">
    <citation type="submission" date="2018-07" db="EMBL/GenBank/DDBJ databases">
        <title>Leeuwenhoekiella genomics.</title>
        <authorList>
            <person name="Tahon G."/>
            <person name="Willems A."/>
        </authorList>
    </citation>
    <scope>NUCLEOTIDE SEQUENCE [LARGE SCALE GENOMIC DNA]</scope>
    <source>
        <strain evidence="1 2">LMG 1345</strain>
    </source>
</reference>
<dbReference type="STRING" id="1122159.SAMN02745246_02907"/>
<evidence type="ECO:0000313" key="2">
    <source>
        <dbReference type="Proteomes" id="UP000290608"/>
    </source>
</evidence>
<dbReference type="Proteomes" id="UP000290608">
    <property type="component" value="Unassembled WGS sequence"/>
</dbReference>
<proteinExistence type="predicted"/>